<keyword evidence="1" id="KW-0805">Transcription regulation</keyword>
<sequence>MDKSRFINLSLSVYRVTDLFPKKEPLRFLVRKKADDILRDLVLLDYYFKKDSFLLNNKQALFKLLESILKNVAVLNVYFNIAEKQNWLKPENFLILRAEYGAIESEVQRLRQERAVETVRQAAYQSAVKRPEPKKLKAIIGNPTVMAGLKSRQQIILRFLKERGKAQTQDLKKNLPEVTKRTLRRDMDFLLKNGLVERLGDKIRTEYRLKA</sequence>
<dbReference type="InterPro" id="IPR036390">
    <property type="entry name" value="WH_DNA-bd_sf"/>
</dbReference>
<proteinExistence type="predicted"/>
<organism evidence="4 5">
    <name type="scientific">bacterium (Candidatus Gribaldobacteria) CG08_land_8_20_14_0_20_39_15</name>
    <dbReference type="NCBI Taxonomy" id="2014273"/>
    <lineage>
        <taxon>Bacteria</taxon>
        <taxon>Candidatus Gribaldobacteria</taxon>
    </lineage>
</organism>
<protein>
    <recommendedName>
        <fullName evidence="3">HTH deoR-type domain-containing protein</fullName>
    </recommendedName>
</protein>
<accession>A0A2M6XV49</accession>
<dbReference type="Gene3D" id="1.10.10.10">
    <property type="entry name" value="Winged helix-like DNA-binding domain superfamily/Winged helix DNA-binding domain"/>
    <property type="match status" value="1"/>
</dbReference>
<dbReference type="Pfam" id="PF08220">
    <property type="entry name" value="HTH_DeoR"/>
    <property type="match status" value="1"/>
</dbReference>
<evidence type="ECO:0000256" key="1">
    <source>
        <dbReference type="ARBA" id="ARBA00023015"/>
    </source>
</evidence>
<dbReference type="InterPro" id="IPR036388">
    <property type="entry name" value="WH-like_DNA-bd_sf"/>
</dbReference>
<dbReference type="GO" id="GO:0003700">
    <property type="term" value="F:DNA-binding transcription factor activity"/>
    <property type="evidence" value="ECO:0007669"/>
    <property type="project" value="InterPro"/>
</dbReference>
<dbReference type="Proteomes" id="UP000229784">
    <property type="component" value="Unassembled WGS sequence"/>
</dbReference>
<dbReference type="InterPro" id="IPR001034">
    <property type="entry name" value="DeoR_HTH"/>
</dbReference>
<feature type="domain" description="HTH deoR-type" evidence="3">
    <location>
        <begin position="152"/>
        <end position="198"/>
    </location>
</feature>
<keyword evidence="2" id="KW-0804">Transcription</keyword>
<reference evidence="5" key="1">
    <citation type="submission" date="2017-09" db="EMBL/GenBank/DDBJ databases">
        <title>Depth-based differentiation of microbial function through sediment-hosted aquifers and enrichment of novel symbionts in the deep terrestrial subsurface.</title>
        <authorList>
            <person name="Probst A.J."/>
            <person name="Ladd B."/>
            <person name="Jarett J.K."/>
            <person name="Geller-Mcgrath D.E."/>
            <person name="Sieber C.M.K."/>
            <person name="Emerson J.B."/>
            <person name="Anantharaman K."/>
            <person name="Thomas B.C."/>
            <person name="Malmstrom R."/>
            <person name="Stieglmeier M."/>
            <person name="Klingl A."/>
            <person name="Woyke T."/>
            <person name="Ryan C.M."/>
            <person name="Banfield J.F."/>
        </authorList>
    </citation>
    <scope>NUCLEOTIDE SEQUENCE [LARGE SCALE GENOMIC DNA]</scope>
</reference>
<dbReference type="EMBL" id="PEXQ01000011">
    <property type="protein sequence ID" value="PIU16509.1"/>
    <property type="molecule type" value="Genomic_DNA"/>
</dbReference>
<evidence type="ECO:0000259" key="3">
    <source>
        <dbReference type="Pfam" id="PF08220"/>
    </source>
</evidence>
<evidence type="ECO:0000256" key="2">
    <source>
        <dbReference type="ARBA" id="ARBA00023163"/>
    </source>
</evidence>
<dbReference type="SUPFAM" id="SSF46785">
    <property type="entry name" value="Winged helix' DNA-binding domain"/>
    <property type="match status" value="1"/>
</dbReference>
<evidence type="ECO:0000313" key="4">
    <source>
        <dbReference type="EMBL" id="PIU16509.1"/>
    </source>
</evidence>
<name>A0A2M6XV49_9BACT</name>
<comment type="caution">
    <text evidence="4">The sequence shown here is derived from an EMBL/GenBank/DDBJ whole genome shotgun (WGS) entry which is preliminary data.</text>
</comment>
<gene>
    <name evidence="4" type="ORF">COT20_00375</name>
</gene>
<dbReference type="AlphaFoldDB" id="A0A2M6XV49"/>
<evidence type="ECO:0000313" key="5">
    <source>
        <dbReference type="Proteomes" id="UP000229784"/>
    </source>
</evidence>